<proteinExistence type="predicted"/>
<dbReference type="GO" id="GO:0032259">
    <property type="term" value="P:methylation"/>
    <property type="evidence" value="ECO:0007669"/>
    <property type="project" value="UniProtKB-KW"/>
</dbReference>
<dbReference type="PIRSF" id="PIRSF021700">
    <property type="entry name" value="3_dmu_93_MTrfase"/>
    <property type="match status" value="1"/>
</dbReference>
<dbReference type="AlphaFoldDB" id="A0A7W6DED8"/>
<dbReference type="EMBL" id="JACIEE010000005">
    <property type="protein sequence ID" value="MBB3977444.1"/>
    <property type="molecule type" value="Genomic_DNA"/>
</dbReference>
<protein>
    <submittedName>
        <fullName evidence="2">Putative 3-demethylubiquinone-9 3-methyltransferase (Glyoxalase superfamily)</fullName>
    </submittedName>
</protein>
<sequence>MVASVKPFLMFQGRKAEEAMDFYASLFPNCAIDEIVRYGPGEAGPEGTVMVARFHIGDQSILCIDSPVTHAFTFTPSFSLFVECESEAQIREIYATLSEGGEELMALGDHGFSREFAWVTDRFGVSWQLNLK</sequence>
<accession>A0A7W6DED8</accession>
<dbReference type="SUPFAM" id="SSF54593">
    <property type="entry name" value="Glyoxalase/Bleomycin resistance protein/Dihydroxybiphenyl dioxygenase"/>
    <property type="match status" value="1"/>
</dbReference>
<dbReference type="Gene3D" id="3.30.720.100">
    <property type="match status" value="1"/>
</dbReference>
<keyword evidence="3" id="KW-1185">Reference proteome</keyword>
<dbReference type="Pfam" id="PF06983">
    <property type="entry name" value="3-dmu-9_3-mt"/>
    <property type="match status" value="1"/>
</dbReference>
<dbReference type="RefSeq" id="WP_183804866.1">
    <property type="nucleotide sequence ID" value="NZ_JACIEE010000005.1"/>
</dbReference>
<dbReference type="InterPro" id="IPR009725">
    <property type="entry name" value="3_dmu_93_MTrfase"/>
</dbReference>
<evidence type="ECO:0000313" key="3">
    <source>
        <dbReference type="Proteomes" id="UP000574761"/>
    </source>
</evidence>
<reference evidence="2 3" key="1">
    <citation type="submission" date="2020-08" db="EMBL/GenBank/DDBJ databases">
        <title>Genomic Encyclopedia of Type Strains, Phase IV (KMG-IV): sequencing the most valuable type-strain genomes for metagenomic binning, comparative biology and taxonomic classification.</title>
        <authorList>
            <person name="Goeker M."/>
        </authorList>
    </citation>
    <scope>NUCLEOTIDE SEQUENCE [LARGE SCALE GENOMIC DNA]</scope>
    <source>
        <strain evidence="2 3">DSM 100211</strain>
    </source>
</reference>
<dbReference type="PANTHER" id="PTHR33990:SF4">
    <property type="entry name" value="PHNB-LIKE DOMAIN-CONTAINING PROTEIN"/>
    <property type="match status" value="1"/>
</dbReference>
<dbReference type="InterPro" id="IPR028973">
    <property type="entry name" value="PhnB-like"/>
</dbReference>
<dbReference type="Gene3D" id="3.30.720.110">
    <property type="match status" value="1"/>
</dbReference>
<name>A0A7W6DED8_9HYPH</name>
<evidence type="ECO:0000259" key="1">
    <source>
        <dbReference type="Pfam" id="PF06983"/>
    </source>
</evidence>
<keyword evidence="2" id="KW-0489">Methyltransferase</keyword>
<dbReference type="Proteomes" id="UP000574761">
    <property type="component" value="Unassembled WGS sequence"/>
</dbReference>
<dbReference type="InterPro" id="IPR029068">
    <property type="entry name" value="Glyas_Bleomycin-R_OHBP_Dase"/>
</dbReference>
<keyword evidence="2" id="KW-0808">Transferase</keyword>
<organism evidence="2 3">
    <name type="scientific">Mycoplana azooxidifex</name>
    <dbReference type="NCBI Taxonomy" id="1636188"/>
    <lineage>
        <taxon>Bacteria</taxon>
        <taxon>Pseudomonadati</taxon>
        <taxon>Pseudomonadota</taxon>
        <taxon>Alphaproteobacteria</taxon>
        <taxon>Hyphomicrobiales</taxon>
        <taxon>Rhizobiaceae</taxon>
        <taxon>Mycoplana</taxon>
    </lineage>
</organism>
<feature type="domain" description="PhnB-like" evidence="1">
    <location>
        <begin position="5"/>
        <end position="129"/>
    </location>
</feature>
<dbReference type="PANTHER" id="PTHR33990">
    <property type="entry name" value="PROTEIN YJDN-RELATED"/>
    <property type="match status" value="1"/>
</dbReference>
<dbReference type="GO" id="GO:0008168">
    <property type="term" value="F:methyltransferase activity"/>
    <property type="evidence" value="ECO:0007669"/>
    <property type="project" value="UniProtKB-KW"/>
</dbReference>
<dbReference type="CDD" id="cd06588">
    <property type="entry name" value="PhnB_like"/>
    <property type="match status" value="1"/>
</dbReference>
<evidence type="ECO:0000313" key="2">
    <source>
        <dbReference type="EMBL" id="MBB3977444.1"/>
    </source>
</evidence>
<keyword evidence="2" id="KW-0830">Ubiquinone</keyword>
<comment type="caution">
    <text evidence="2">The sequence shown here is derived from an EMBL/GenBank/DDBJ whole genome shotgun (WGS) entry which is preliminary data.</text>
</comment>
<gene>
    <name evidence="2" type="ORF">GGQ64_002650</name>
</gene>